<evidence type="ECO:0000256" key="4">
    <source>
        <dbReference type="ARBA" id="ARBA00022989"/>
    </source>
</evidence>
<feature type="transmembrane region" description="Helical" evidence="6">
    <location>
        <begin position="47"/>
        <end position="75"/>
    </location>
</feature>
<accession>A0A0G3G5T4</accession>
<keyword evidence="4 6" id="KW-1133">Transmembrane helix</keyword>
<evidence type="ECO:0000256" key="6">
    <source>
        <dbReference type="SAM" id="Phobius"/>
    </source>
</evidence>
<dbReference type="GO" id="GO:0005886">
    <property type="term" value="C:plasma membrane"/>
    <property type="evidence" value="ECO:0007669"/>
    <property type="project" value="UniProtKB-SubCell"/>
</dbReference>
<proteinExistence type="predicted"/>
<keyword evidence="3 6" id="KW-0812">Transmembrane</keyword>
<keyword evidence="9" id="KW-1185">Reference proteome</keyword>
<dbReference type="RefSeq" id="WP_047251033.1">
    <property type="nucleotide sequence ID" value="NZ_CP011367.1"/>
</dbReference>
<dbReference type="PANTHER" id="PTHR36115">
    <property type="entry name" value="PROLINE-RICH ANTIGEN HOMOLOG-RELATED"/>
    <property type="match status" value="1"/>
</dbReference>
<evidence type="ECO:0000259" key="7">
    <source>
        <dbReference type="Pfam" id="PF06271"/>
    </source>
</evidence>
<dbReference type="PATRIC" id="fig|106634.4.peg.1145"/>
<protein>
    <submittedName>
        <fullName evidence="8">RDD domain-containing protein</fullName>
    </submittedName>
</protein>
<keyword evidence="5 6" id="KW-0472">Membrane</keyword>
<organism evidence="8 9">
    <name type="scientific">Thioalkalivibrio versutus</name>
    <dbReference type="NCBI Taxonomy" id="106634"/>
    <lineage>
        <taxon>Bacteria</taxon>
        <taxon>Pseudomonadati</taxon>
        <taxon>Pseudomonadota</taxon>
        <taxon>Gammaproteobacteria</taxon>
        <taxon>Chromatiales</taxon>
        <taxon>Ectothiorhodospiraceae</taxon>
        <taxon>Thioalkalivibrio</taxon>
    </lineage>
</organism>
<feature type="domain" description="RDD" evidence="7">
    <location>
        <begin position="44"/>
        <end position="177"/>
    </location>
</feature>
<evidence type="ECO:0000256" key="1">
    <source>
        <dbReference type="ARBA" id="ARBA00004651"/>
    </source>
</evidence>
<dbReference type="Proteomes" id="UP000064201">
    <property type="component" value="Chromosome"/>
</dbReference>
<sequence length="187" mass="20410">MFCMQCGQEVHQEARFCHGCGTAIKPQALGAECEVATPRAFAQYAGFWYRALALLIDWVLANILGMLVVLPLSFVLGMTMVGQEPEVIAGAGALLGIVMGTAVFWLYVTVFEASGWQATPAKRMLGLRVTDADGQRIGFGRANARYWSKILSAMTLYIGFLMVAFTERKQGLHDMVASTLVVRPALQ</sequence>
<dbReference type="Pfam" id="PF06271">
    <property type="entry name" value="RDD"/>
    <property type="match status" value="1"/>
</dbReference>
<dbReference type="InterPro" id="IPR010432">
    <property type="entry name" value="RDD"/>
</dbReference>
<evidence type="ECO:0000313" key="8">
    <source>
        <dbReference type="EMBL" id="AKJ94872.1"/>
    </source>
</evidence>
<evidence type="ECO:0000256" key="2">
    <source>
        <dbReference type="ARBA" id="ARBA00022475"/>
    </source>
</evidence>
<feature type="transmembrane region" description="Helical" evidence="6">
    <location>
        <begin position="146"/>
        <end position="165"/>
    </location>
</feature>
<gene>
    <name evidence="8" type="ORF">TVD_05605</name>
</gene>
<comment type="subcellular location">
    <subcellularLocation>
        <location evidence="1">Cell membrane</location>
        <topology evidence="1">Multi-pass membrane protein</topology>
    </subcellularLocation>
</comment>
<name>A0A0G3G5T4_9GAMM</name>
<evidence type="ECO:0000256" key="5">
    <source>
        <dbReference type="ARBA" id="ARBA00023136"/>
    </source>
</evidence>
<dbReference type="STRING" id="106634.TVD_05605"/>
<reference evidence="8 9" key="1">
    <citation type="submission" date="2015-04" db="EMBL/GenBank/DDBJ databases">
        <title>Complete Sequence for the Genome of the Thioalkalivibrio versutus D301.</title>
        <authorList>
            <person name="Mu T."/>
            <person name="Zhou J."/>
            <person name="Xu X."/>
        </authorList>
    </citation>
    <scope>NUCLEOTIDE SEQUENCE [LARGE SCALE GENOMIC DNA]</scope>
    <source>
        <strain evidence="8 9">D301</strain>
    </source>
</reference>
<evidence type="ECO:0000256" key="3">
    <source>
        <dbReference type="ARBA" id="ARBA00022692"/>
    </source>
</evidence>
<keyword evidence="2" id="KW-1003">Cell membrane</keyword>
<dbReference type="KEGG" id="tvr:TVD_05605"/>
<dbReference type="EMBL" id="CP011367">
    <property type="protein sequence ID" value="AKJ94872.1"/>
    <property type="molecule type" value="Genomic_DNA"/>
</dbReference>
<dbReference type="InterPro" id="IPR051791">
    <property type="entry name" value="Pra-immunoreactive"/>
</dbReference>
<dbReference type="OrthoDB" id="9793824at2"/>
<dbReference type="AlphaFoldDB" id="A0A0G3G5T4"/>
<evidence type="ECO:0000313" key="9">
    <source>
        <dbReference type="Proteomes" id="UP000064201"/>
    </source>
</evidence>
<feature type="transmembrane region" description="Helical" evidence="6">
    <location>
        <begin position="87"/>
        <end position="108"/>
    </location>
</feature>